<dbReference type="AlphaFoldDB" id="A0A5N6S4E6"/>
<evidence type="ECO:0000313" key="3">
    <source>
        <dbReference type="Proteomes" id="UP000325415"/>
    </source>
</evidence>
<proteinExistence type="predicted"/>
<keyword evidence="3" id="KW-1185">Reference proteome</keyword>
<reference evidence="2 3" key="1">
    <citation type="submission" date="2018-04" db="EMBL/GenBank/DDBJ databases">
        <authorList>
            <person name="Eckel V.P."/>
            <person name="Vogel R.F."/>
        </authorList>
    </citation>
    <scope>NUCLEOTIDE SEQUENCE [LARGE SCALE GENOMIC DNA]</scope>
    <source>
        <strain evidence="3">TMW 2.1764</strain>
    </source>
</reference>
<organism evidence="2 3">
    <name type="scientific">Bifidobacterium tibiigranuli</name>
    <dbReference type="NCBI Taxonomy" id="2172043"/>
    <lineage>
        <taxon>Bacteria</taxon>
        <taxon>Bacillati</taxon>
        <taxon>Actinomycetota</taxon>
        <taxon>Actinomycetes</taxon>
        <taxon>Bifidobacteriales</taxon>
        <taxon>Bifidobacteriaceae</taxon>
        <taxon>Bifidobacterium</taxon>
    </lineage>
</organism>
<gene>
    <name evidence="2" type="ORF">DDE84_05940</name>
</gene>
<feature type="transmembrane region" description="Helical" evidence="1">
    <location>
        <begin position="32"/>
        <end position="51"/>
    </location>
</feature>
<dbReference type="OrthoDB" id="3240492at2"/>
<evidence type="ECO:0000313" key="2">
    <source>
        <dbReference type="EMBL" id="KAE8128423.1"/>
    </source>
</evidence>
<sequence length="141" mass="15633">MLFDITRISGNRVDQVDELKITQHLWFRSTDLLIALAGLGAGAVPAAPIMAFTQSSWPLVLSPVGLVIALTFFTRKRSVAGELNPRRFDRMRDEAKALDGQFILPGSGESFSPNGYRLVEQWRRPIYGHKAYKLDLSGTAA</sequence>
<name>A0A5N6S4E6_9BIFI</name>
<evidence type="ECO:0000256" key="1">
    <source>
        <dbReference type="SAM" id="Phobius"/>
    </source>
</evidence>
<comment type="caution">
    <text evidence="2">The sequence shown here is derived from an EMBL/GenBank/DDBJ whole genome shotgun (WGS) entry which is preliminary data.</text>
</comment>
<dbReference type="Proteomes" id="UP000325415">
    <property type="component" value="Unassembled WGS sequence"/>
</dbReference>
<keyword evidence="1" id="KW-0812">Transmembrane</keyword>
<keyword evidence="1" id="KW-1133">Transmembrane helix</keyword>
<keyword evidence="1" id="KW-0472">Membrane</keyword>
<feature type="transmembrane region" description="Helical" evidence="1">
    <location>
        <begin position="57"/>
        <end position="74"/>
    </location>
</feature>
<dbReference type="RefSeq" id="WP_152580778.1">
    <property type="nucleotide sequence ID" value="NZ_JAKVIV010000002.1"/>
</dbReference>
<dbReference type="EMBL" id="QDAG01000005">
    <property type="protein sequence ID" value="KAE8128423.1"/>
    <property type="molecule type" value="Genomic_DNA"/>
</dbReference>
<accession>A0A5N6S4E6</accession>
<dbReference type="GeneID" id="78127223"/>
<protein>
    <submittedName>
        <fullName evidence="2">Uncharacterized protein</fullName>
    </submittedName>
</protein>